<dbReference type="AlphaFoldDB" id="A0A9Q1GHQ6"/>
<keyword evidence="2" id="KW-1185">Reference proteome</keyword>
<sequence>MGGCGPQMTGFLIDEGPIVRLPLPPPAMGQKPRPRLDDPWSIAVSGQVGLWQVSFREERGRVPARKRFSLWNPRITRKGVGTNKVVHCTFLACWATRIASPLPVGARHRPPPVSVWCPWSRRPSTVPSLDLLKIKGNEEEIVSKELQLGEPIQRLPVTGLAPPPLVALYRLNCLIILAYVKLKVAGGPPLPGRGLPKGFVTGFPSF</sequence>
<dbReference type="EMBL" id="JAKOGI010005142">
    <property type="protein sequence ID" value="KAJ8419439.1"/>
    <property type="molecule type" value="Genomic_DNA"/>
</dbReference>
<dbReference type="Proteomes" id="UP001153076">
    <property type="component" value="Unassembled WGS sequence"/>
</dbReference>
<gene>
    <name evidence="1" type="ORF">Cgig2_027359</name>
</gene>
<evidence type="ECO:0000313" key="1">
    <source>
        <dbReference type="EMBL" id="KAJ8419439.1"/>
    </source>
</evidence>
<organism evidence="1 2">
    <name type="scientific">Carnegiea gigantea</name>
    <dbReference type="NCBI Taxonomy" id="171969"/>
    <lineage>
        <taxon>Eukaryota</taxon>
        <taxon>Viridiplantae</taxon>
        <taxon>Streptophyta</taxon>
        <taxon>Embryophyta</taxon>
        <taxon>Tracheophyta</taxon>
        <taxon>Spermatophyta</taxon>
        <taxon>Magnoliopsida</taxon>
        <taxon>eudicotyledons</taxon>
        <taxon>Gunneridae</taxon>
        <taxon>Pentapetalae</taxon>
        <taxon>Caryophyllales</taxon>
        <taxon>Cactineae</taxon>
        <taxon>Cactaceae</taxon>
        <taxon>Cactoideae</taxon>
        <taxon>Echinocereeae</taxon>
        <taxon>Carnegiea</taxon>
    </lineage>
</organism>
<proteinExistence type="predicted"/>
<comment type="caution">
    <text evidence="1">The sequence shown here is derived from an EMBL/GenBank/DDBJ whole genome shotgun (WGS) entry which is preliminary data.</text>
</comment>
<name>A0A9Q1GHQ6_9CARY</name>
<evidence type="ECO:0000313" key="2">
    <source>
        <dbReference type="Proteomes" id="UP001153076"/>
    </source>
</evidence>
<accession>A0A9Q1GHQ6</accession>
<protein>
    <submittedName>
        <fullName evidence="1">Uncharacterized protein</fullName>
    </submittedName>
</protein>
<reference evidence="1" key="1">
    <citation type="submission" date="2022-04" db="EMBL/GenBank/DDBJ databases">
        <title>Carnegiea gigantea Genome sequencing and assembly v2.</title>
        <authorList>
            <person name="Copetti D."/>
            <person name="Sanderson M.J."/>
            <person name="Burquez A."/>
            <person name="Wojciechowski M.F."/>
        </authorList>
    </citation>
    <scope>NUCLEOTIDE SEQUENCE</scope>
    <source>
        <strain evidence="1">SGP5-SGP5p</strain>
        <tissue evidence="1">Aerial part</tissue>
    </source>
</reference>